<evidence type="ECO:0000256" key="1">
    <source>
        <dbReference type="SAM" id="MobiDB-lite"/>
    </source>
</evidence>
<proteinExistence type="predicted"/>
<accession>D8QAA5</accession>
<dbReference type="KEGG" id="scm:SCHCO_02630811"/>
<feature type="compositionally biased region" description="Low complexity" evidence="1">
    <location>
        <begin position="91"/>
        <end position="118"/>
    </location>
</feature>
<dbReference type="GeneID" id="9588710"/>
<protein>
    <submittedName>
        <fullName evidence="2">Uncharacterized protein</fullName>
    </submittedName>
</protein>
<gene>
    <name evidence="2" type="ORF">SCHCODRAFT_236198</name>
</gene>
<feature type="region of interest" description="Disordered" evidence="1">
    <location>
        <begin position="78"/>
        <end position="118"/>
    </location>
</feature>
<dbReference type="InParanoid" id="D8QAA5"/>
<name>D8QAA5_SCHCM</name>
<feature type="region of interest" description="Disordered" evidence="1">
    <location>
        <begin position="219"/>
        <end position="283"/>
    </location>
</feature>
<dbReference type="VEuPathDB" id="FungiDB:SCHCODRAFT_02630811"/>
<feature type="region of interest" description="Disordered" evidence="1">
    <location>
        <begin position="40"/>
        <end position="62"/>
    </location>
</feature>
<sequence length="420" mass="43056">MFLLSRKTADKGAAPGARGGLFSSLKRAVVSLITPATMEPAVATTPPSRPASRATIDLTPYARPASRATIDLTPYAHAAESATKEQDSDQSDYSSAASSSSSSDTSSAPSSPSGGAADLEADAQDKTIVSAVAPVPVYAPGYNAGDVEDADGEHVGNKEEALANALAAALTDELETSDVPDVYAVPYFRTPSPLTIAIPQARAITPEASVATIDNTPAAAEEAAAAIEPAPAADEGAHATPENNGENASVQADDDVTPSLSPASTCASLSSLDTPASPTPSFSIPEPDLKSLFHSIPNANLPASPIPADALRVDTRLANKIADPAVMFRAAPNRIVASSVCDAYEGLAKTWAPTPRLEGVSYAPGLYADAVWGMGLGERMQFGGAVQKAKQPKVVAGGLYSWGAQGNAWAVTPEDRLWAF</sequence>
<feature type="compositionally biased region" description="Low complexity" evidence="1">
    <location>
        <begin position="219"/>
        <end position="233"/>
    </location>
</feature>
<feature type="compositionally biased region" description="Polar residues" evidence="1">
    <location>
        <begin position="241"/>
        <end position="250"/>
    </location>
</feature>
<reference evidence="2 3" key="1">
    <citation type="journal article" date="2010" name="Nat. Biotechnol.">
        <title>Genome sequence of the model mushroom Schizophyllum commune.</title>
        <authorList>
            <person name="Ohm R.A."/>
            <person name="de Jong J.F."/>
            <person name="Lugones L.G."/>
            <person name="Aerts A."/>
            <person name="Kothe E."/>
            <person name="Stajich J.E."/>
            <person name="de Vries R.P."/>
            <person name="Record E."/>
            <person name="Levasseur A."/>
            <person name="Baker S.E."/>
            <person name="Bartholomew K.A."/>
            <person name="Coutinho P.M."/>
            <person name="Erdmann S."/>
            <person name="Fowler T.J."/>
            <person name="Gathman A.C."/>
            <person name="Lombard V."/>
            <person name="Henrissat B."/>
            <person name="Knabe N."/>
            <person name="Kuees U."/>
            <person name="Lilly W.W."/>
            <person name="Lindquist E."/>
            <person name="Lucas S."/>
            <person name="Magnuson J.K."/>
            <person name="Piumi F."/>
            <person name="Raudaskoski M."/>
            <person name="Salamov A."/>
            <person name="Schmutz J."/>
            <person name="Schwarze F.W.M.R."/>
            <person name="vanKuyk P.A."/>
            <person name="Horton J.S."/>
            <person name="Grigoriev I.V."/>
            <person name="Woesten H.A.B."/>
        </authorList>
    </citation>
    <scope>NUCLEOTIDE SEQUENCE [LARGE SCALE GENOMIC DNA]</scope>
    <source>
        <strain evidence="3">H4-8 / FGSC 9210</strain>
    </source>
</reference>
<evidence type="ECO:0000313" key="3">
    <source>
        <dbReference type="Proteomes" id="UP000007431"/>
    </source>
</evidence>
<dbReference type="OrthoDB" id="3008586at2759"/>
<dbReference type="AlphaFoldDB" id="D8QAA5"/>
<dbReference type="Proteomes" id="UP000007431">
    <property type="component" value="Unassembled WGS sequence"/>
</dbReference>
<organism evidence="3">
    <name type="scientific">Schizophyllum commune (strain H4-8 / FGSC 9210)</name>
    <name type="common">Split gill fungus</name>
    <dbReference type="NCBI Taxonomy" id="578458"/>
    <lineage>
        <taxon>Eukaryota</taxon>
        <taxon>Fungi</taxon>
        <taxon>Dikarya</taxon>
        <taxon>Basidiomycota</taxon>
        <taxon>Agaricomycotina</taxon>
        <taxon>Agaricomycetes</taxon>
        <taxon>Agaricomycetidae</taxon>
        <taxon>Agaricales</taxon>
        <taxon>Schizophyllaceae</taxon>
        <taxon>Schizophyllum</taxon>
    </lineage>
</organism>
<dbReference type="RefSeq" id="XP_003030706.1">
    <property type="nucleotide sequence ID" value="XM_003030660.1"/>
</dbReference>
<keyword evidence="3" id="KW-1185">Reference proteome</keyword>
<dbReference type="HOGENOM" id="CLU_654090_0_0_1"/>
<evidence type="ECO:0000313" key="2">
    <source>
        <dbReference type="EMBL" id="EFI95803.1"/>
    </source>
</evidence>
<dbReference type="EMBL" id="GL377308">
    <property type="protein sequence ID" value="EFI95803.1"/>
    <property type="molecule type" value="Genomic_DNA"/>
</dbReference>
<feature type="compositionally biased region" description="Polar residues" evidence="1">
    <location>
        <begin position="258"/>
        <end position="282"/>
    </location>
</feature>